<dbReference type="Gene3D" id="3.20.20.120">
    <property type="entry name" value="Enolase-like C-terminal domain"/>
    <property type="match status" value="1"/>
</dbReference>
<sequence>MTAPRLRVVEARLRERPVRFRLPFRFGATTVTGAPQAFLRLVVETADGRRAEGQAAELLVPKWFDKDPALTEAQNFDQLRRSLAIAAGLHRDAAPASAFALHTALEPRQHAACAAEGLGGLLASFGLALFDRAILDALCRLEGTDSVTAVRTNRMGLDAATAPDLAEFDLGLFLAGLSPAETLHARHTIGLADPITTAEIPAAERLEDGLPQSLEQAVAAYGHSHFKLKLSGRADADLDRLGRIAAVLDTLPHYRATLDGNEQFAEAGPVVEFWDRFAADPRLARLRAAVLFLEQPIARARALAEPIHALAERVPVEIDESDAEIGAFPRARALGYRGVSSKSCKGVYRALLNRARIAKWSAESGTRFFLSTEDLTTQGGVALQQDLVLAALVGAGHVERNGHHYVDGMAGAPAAEQQAFLAAHPDLYAASGGRTRLSIRGGRLAIGSVLAARGLGTAITPDWSAMADGPTEI</sequence>
<comment type="caution">
    <text evidence="1">The sequence shown here is derived from an EMBL/GenBank/DDBJ whole genome shotgun (WGS) entry which is preliminary data.</text>
</comment>
<reference evidence="1 2" key="1">
    <citation type="submission" date="2023-07" db="EMBL/GenBank/DDBJ databases">
        <title>Sorghum-associated microbial communities from plants grown in Nebraska, USA.</title>
        <authorList>
            <person name="Schachtman D."/>
        </authorList>
    </citation>
    <scope>NUCLEOTIDE SEQUENCE [LARGE SCALE GENOMIC DNA]</scope>
    <source>
        <strain evidence="1 2">584</strain>
    </source>
</reference>
<dbReference type="RefSeq" id="WP_309793303.1">
    <property type="nucleotide sequence ID" value="NZ_JAVDPW010000003.1"/>
</dbReference>
<gene>
    <name evidence="1" type="ORF">E9232_001659</name>
</gene>
<dbReference type="Proteomes" id="UP001262410">
    <property type="component" value="Unassembled WGS sequence"/>
</dbReference>
<evidence type="ECO:0000313" key="1">
    <source>
        <dbReference type="EMBL" id="MDR6289144.1"/>
    </source>
</evidence>
<dbReference type="EMBL" id="JAVDPW010000003">
    <property type="protein sequence ID" value="MDR6289144.1"/>
    <property type="molecule type" value="Genomic_DNA"/>
</dbReference>
<evidence type="ECO:0000313" key="2">
    <source>
        <dbReference type="Proteomes" id="UP001262410"/>
    </source>
</evidence>
<protein>
    <recommendedName>
        <fullName evidence="3">Mandelate racemase</fullName>
    </recommendedName>
</protein>
<dbReference type="SUPFAM" id="SSF51604">
    <property type="entry name" value="Enolase C-terminal domain-like"/>
    <property type="match status" value="1"/>
</dbReference>
<organism evidence="1 2">
    <name type="scientific">Inquilinus ginsengisoli</name>
    <dbReference type="NCBI Taxonomy" id="363840"/>
    <lineage>
        <taxon>Bacteria</taxon>
        <taxon>Pseudomonadati</taxon>
        <taxon>Pseudomonadota</taxon>
        <taxon>Alphaproteobacteria</taxon>
        <taxon>Rhodospirillales</taxon>
        <taxon>Rhodospirillaceae</taxon>
        <taxon>Inquilinus</taxon>
    </lineage>
</organism>
<proteinExistence type="predicted"/>
<accession>A0ABU1JNM1</accession>
<evidence type="ECO:0008006" key="3">
    <source>
        <dbReference type="Google" id="ProtNLM"/>
    </source>
</evidence>
<dbReference type="InterPro" id="IPR036849">
    <property type="entry name" value="Enolase-like_C_sf"/>
</dbReference>
<keyword evidence="2" id="KW-1185">Reference proteome</keyword>
<name>A0ABU1JNM1_9PROT</name>